<evidence type="ECO:0000256" key="10">
    <source>
        <dbReference type="ARBA" id="ARBA00023209"/>
    </source>
</evidence>
<dbReference type="PANTHER" id="PTHR23063:SF2">
    <property type="entry name" value="GLYCEROL-3-PHOSPHATE ACYLTRANSFERASE 4, ISOFORM D-RELATED"/>
    <property type="match status" value="1"/>
</dbReference>
<name>R7QF03_CHOCR</name>
<dbReference type="RefSeq" id="XP_005715835.1">
    <property type="nucleotide sequence ID" value="XM_005715778.1"/>
</dbReference>
<dbReference type="SUPFAM" id="SSF69593">
    <property type="entry name" value="Glycerol-3-phosphate (1)-acyltransferase"/>
    <property type="match status" value="1"/>
</dbReference>
<dbReference type="GeneID" id="17323580"/>
<evidence type="ECO:0000256" key="8">
    <source>
        <dbReference type="ARBA" id="ARBA00023098"/>
    </source>
</evidence>
<feature type="transmembrane region" description="Helical" evidence="13">
    <location>
        <begin position="184"/>
        <end position="201"/>
    </location>
</feature>
<dbReference type="GO" id="GO:0005783">
    <property type="term" value="C:endoplasmic reticulum"/>
    <property type="evidence" value="ECO:0007669"/>
    <property type="project" value="TreeGrafter"/>
</dbReference>
<dbReference type="Pfam" id="PF01553">
    <property type="entry name" value="Acyltransferase"/>
    <property type="match status" value="1"/>
</dbReference>
<evidence type="ECO:0000259" key="14">
    <source>
        <dbReference type="SMART" id="SM00563"/>
    </source>
</evidence>
<keyword evidence="6 13" id="KW-0812">Transmembrane</keyword>
<evidence type="ECO:0000256" key="9">
    <source>
        <dbReference type="ARBA" id="ARBA00023136"/>
    </source>
</evidence>
<evidence type="ECO:0000256" key="12">
    <source>
        <dbReference type="ARBA" id="ARBA00023315"/>
    </source>
</evidence>
<accession>R7QF03</accession>
<dbReference type="KEGG" id="ccp:CHC_T00004435001"/>
<dbReference type="GO" id="GO:0019432">
    <property type="term" value="P:triglyceride biosynthetic process"/>
    <property type="evidence" value="ECO:0007669"/>
    <property type="project" value="TreeGrafter"/>
</dbReference>
<protein>
    <recommendedName>
        <fullName evidence="14">Phospholipid/glycerol acyltransferase domain-containing protein</fullName>
    </recommendedName>
</protein>
<dbReference type="SMART" id="SM00563">
    <property type="entry name" value="PlsC"/>
    <property type="match status" value="1"/>
</dbReference>
<keyword evidence="7 13" id="KW-1133">Transmembrane helix</keyword>
<dbReference type="PANTHER" id="PTHR23063">
    <property type="entry name" value="PHOSPHOLIPID ACYLTRANSFERASE"/>
    <property type="match status" value="1"/>
</dbReference>
<keyword evidence="9 13" id="KW-0472">Membrane</keyword>
<dbReference type="OMA" id="ANHTTVM"/>
<dbReference type="EMBL" id="HG001756">
    <property type="protein sequence ID" value="CDF36016.1"/>
    <property type="molecule type" value="Genomic_DNA"/>
</dbReference>
<reference evidence="16" key="1">
    <citation type="journal article" date="2013" name="Proc. Natl. Acad. Sci. U.S.A.">
        <title>Genome structure and metabolic features in the red seaweed Chondrus crispus shed light on evolution of the Archaeplastida.</title>
        <authorList>
            <person name="Collen J."/>
            <person name="Porcel B."/>
            <person name="Carre W."/>
            <person name="Ball S.G."/>
            <person name="Chaparro C."/>
            <person name="Tonon T."/>
            <person name="Barbeyron T."/>
            <person name="Michel G."/>
            <person name="Noel B."/>
            <person name="Valentin K."/>
            <person name="Elias M."/>
            <person name="Artiguenave F."/>
            <person name="Arun A."/>
            <person name="Aury J.M."/>
            <person name="Barbosa-Neto J.F."/>
            <person name="Bothwell J.H."/>
            <person name="Bouget F.Y."/>
            <person name="Brillet L."/>
            <person name="Cabello-Hurtado F."/>
            <person name="Capella-Gutierrez S."/>
            <person name="Charrier B."/>
            <person name="Cladiere L."/>
            <person name="Cock J.M."/>
            <person name="Coelho S.M."/>
            <person name="Colleoni C."/>
            <person name="Czjzek M."/>
            <person name="Da Silva C."/>
            <person name="Delage L."/>
            <person name="Denoeud F."/>
            <person name="Deschamps P."/>
            <person name="Dittami S.M."/>
            <person name="Gabaldon T."/>
            <person name="Gachon C.M."/>
            <person name="Groisillier A."/>
            <person name="Herve C."/>
            <person name="Jabbari K."/>
            <person name="Katinka M."/>
            <person name="Kloareg B."/>
            <person name="Kowalczyk N."/>
            <person name="Labadie K."/>
            <person name="Leblanc C."/>
            <person name="Lopez P.J."/>
            <person name="McLachlan D.H."/>
            <person name="Meslet-Cladiere L."/>
            <person name="Moustafa A."/>
            <person name="Nehr Z."/>
            <person name="Nyvall Collen P."/>
            <person name="Panaud O."/>
            <person name="Partensky F."/>
            <person name="Poulain J."/>
            <person name="Rensing S.A."/>
            <person name="Rousvoal S."/>
            <person name="Samson G."/>
            <person name="Symeonidi A."/>
            <person name="Weissenbach J."/>
            <person name="Zambounis A."/>
            <person name="Wincker P."/>
            <person name="Boyen C."/>
        </authorList>
    </citation>
    <scope>NUCLEOTIDE SEQUENCE [LARGE SCALE GENOMIC DNA]</scope>
    <source>
        <strain evidence="16">cv. Stackhouse</strain>
    </source>
</reference>
<evidence type="ECO:0000256" key="2">
    <source>
        <dbReference type="ARBA" id="ARBA00005189"/>
    </source>
</evidence>
<evidence type="ECO:0000256" key="11">
    <source>
        <dbReference type="ARBA" id="ARBA00023264"/>
    </source>
</evidence>
<keyword evidence="16" id="KW-1185">Reference proteome</keyword>
<evidence type="ECO:0000256" key="5">
    <source>
        <dbReference type="ARBA" id="ARBA00022679"/>
    </source>
</evidence>
<evidence type="ECO:0000256" key="13">
    <source>
        <dbReference type="SAM" id="Phobius"/>
    </source>
</evidence>
<sequence>MLKFRNISLLRRIYVWGLGVITRIAYGPDLRNAASLENEPNPDISRIRRINSELEFGPGVWQKEFIQSSVRVSHNDMNEAFQLGDIANFVSDGVQAIAADTLTACFTAEPPDPWNFLTRNIPAGQWQMTPYNTLLWLVGIWARYCFLLPLRLMVIIVGAISFSLGWPLATLLPGEERKRVAHKWLLRYLASVVVLSWSGYVKFHGKRPERRPNQIYVANHTSPIDLFILQKDYNFSCIGQRHSGLAGFLQDLLMAAQDHVWFDRGEAGDRRAVIRLLREHVADGNKEPMLVFPEGTCTHSEYCIMFKKGSFELGAEVHPIAMRYRRRFGDPFWNSQNTSFPRHLFELMTSWAVVCDVYYIDPVHIREDETAVQFANRVKRLICERASLVSVNWDGFLKRHRISPKFLDSRQRAFASIITRRLQGELPRPMSSSALAAIASGGLAQTSEHPLTSGMDSLGFFDKRMNKQELRAPRRSSRLYRNVLTLRRRRGEDADETDRGTIGLAGRRQRTVRFMESTLQNTVRWAMGIGLFVAAALVTDRFMPASWKEAVRNGLIQ</sequence>
<keyword evidence="10" id="KW-0594">Phospholipid biosynthesis</keyword>
<evidence type="ECO:0000313" key="16">
    <source>
        <dbReference type="Proteomes" id="UP000012073"/>
    </source>
</evidence>
<evidence type="ECO:0000256" key="7">
    <source>
        <dbReference type="ARBA" id="ARBA00022989"/>
    </source>
</evidence>
<dbReference type="InterPro" id="IPR045252">
    <property type="entry name" value="LPCAT1-like"/>
</dbReference>
<evidence type="ECO:0000256" key="4">
    <source>
        <dbReference type="ARBA" id="ARBA00022516"/>
    </source>
</evidence>
<keyword evidence="5" id="KW-0808">Transferase</keyword>
<dbReference type="Gramene" id="CDF36016">
    <property type="protein sequence ID" value="CDF36016"/>
    <property type="gene ID" value="CHC_T00004435001"/>
</dbReference>
<feature type="domain" description="Phospholipid/glycerol acyltransferase" evidence="14">
    <location>
        <begin position="214"/>
        <end position="325"/>
    </location>
</feature>
<evidence type="ECO:0000313" key="15">
    <source>
        <dbReference type="EMBL" id="CDF36016.1"/>
    </source>
</evidence>
<proteinExistence type="inferred from homology"/>
<dbReference type="InterPro" id="IPR002123">
    <property type="entry name" value="Plipid/glycerol_acylTrfase"/>
</dbReference>
<keyword evidence="12" id="KW-0012">Acyltransferase</keyword>
<keyword evidence="4" id="KW-0444">Lipid biosynthesis</keyword>
<comment type="pathway">
    <text evidence="2">Lipid metabolism.</text>
</comment>
<dbReference type="CDD" id="cd07991">
    <property type="entry name" value="LPLAT_LPCAT1-like"/>
    <property type="match status" value="1"/>
</dbReference>
<keyword evidence="11" id="KW-1208">Phospholipid metabolism</keyword>
<evidence type="ECO:0000256" key="1">
    <source>
        <dbReference type="ARBA" id="ARBA00004370"/>
    </source>
</evidence>
<dbReference type="GO" id="GO:0016020">
    <property type="term" value="C:membrane"/>
    <property type="evidence" value="ECO:0007669"/>
    <property type="project" value="UniProtKB-SubCell"/>
</dbReference>
<feature type="transmembrane region" description="Helical" evidence="13">
    <location>
        <begin position="134"/>
        <end position="164"/>
    </location>
</feature>
<dbReference type="GO" id="GO:0008654">
    <property type="term" value="P:phospholipid biosynthetic process"/>
    <property type="evidence" value="ECO:0007669"/>
    <property type="project" value="UniProtKB-KW"/>
</dbReference>
<gene>
    <name evidence="15" type="ORF">CHC_T00004435001</name>
</gene>
<keyword evidence="8" id="KW-0443">Lipid metabolism</keyword>
<dbReference type="Proteomes" id="UP000012073">
    <property type="component" value="Unassembled WGS sequence"/>
</dbReference>
<organism evidence="15 16">
    <name type="scientific">Chondrus crispus</name>
    <name type="common">Carrageen Irish moss</name>
    <name type="synonym">Polymorpha crispa</name>
    <dbReference type="NCBI Taxonomy" id="2769"/>
    <lineage>
        <taxon>Eukaryota</taxon>
        <taxon>Rhodophyta</taxon>
        <taxon>Florideophyceae</taxon>
        <taxon>Rhodymeniophycidae</taxon>
        <taxon>Gigartinales</taxon>
        <taxon>Gigartinaceae</taxon>
        <taxon>Chondrus</taxon>
    </lineage>
</organism>
<dbReference type="STRING" id="2769.R7QF03"/>
<dbReference type="AlphaFoldDB" id="R7QF03"/>
<evidence type="ECO:0000256" key="6">
    <source>
        <dbReference type="ARBA" id="ARBA00022692"/>
    </source>
</evidence>
<dbReference type="OrthoDB" id="10051137at2759"/>
<comment type="subcellular location">
    <subcellularLocation>
        <location evidence="1">Membrane</location>
    </subcellularLocation>
</comment>
<evidence type="ECO:0000256" key="3">
    <source>
        <dbReference type="ARBA" id="ARBA00008655"/>
    </source>
</evidence>
<dbReference type="PhylomeDB" id="R7QF03"/>
<dbReference type="GO" id="GO:0004366">
    <property type="term" value="F:glycerol-3-phosphate O-acyltransferase activity"/>
    <property type="evidence" value="ECO:0007669"/>
    <property type="project" value="TreeGrafter"/>
</dbReference>
<comment type="similarity">
    <text evidence="3">Belongs to the 1-acyl-sn-glycerol-3-phosphate acyltransferase family.</text>
</comment>